<dbReference type="InterPro" id="IPR004887">
    <property type="entry name" value="GSH_synth_subst-bd"/>
</dbReference>
<evidence type="ECO:0000256" key="8">
    <source>
        <dbReference type="ARBA" id="ARBA00022723"/>
    </source>
</evidence>
<evidence type="ECO:0000256" key="15">
    <source>
        <dbReference type="PIRSR" id="PIRSR001558-2"/>
    </source>
</evidence>
<evidence type="ECO:0000256" key="3">
    <source>
        <dbReference type="ARBA" id="ARBA00011738"/>
    </source>
</evidence>
<evidence type="ECO:0000256" key="1">
    <source>
        <dbReference type="ARBA" id="ARBA00004965"/>
    </source>
</evidence>
<dbReference type="Gene3D" id="3.40.50.1760">
    <property type="entry name" value="Glutathione synthase, substrate-binding domain superfamily, eukaryotic"/>
    <property type="match status" value="1"/>
</dbReference>
<keyword evidence="9 13" id="KW-0547">Nucleotide-binding</keyword>
<keyword evidence="11 13" id="KW-0460">Magnesium</keyword>
<reference evidence="17" key="2">
    <citation type="submission" date="2022-10" db="EMBL/GenBank/DDBJ databases">
        <authorList>
            <consortium name="ENA_rothamsted_submissions"/>
            <consortium name="culmorum"/>
            <person name="King R."/>
        </authorList>
    </citation>
    <scope>NUCLEOTIDE SEQUENCE</scope>
</reference>
<evidence type="ECO:0000256" key="9">
    <source>
        <dbReference type="ARBA" id="ARBA00022741"/>
    </source>
</evidence>
<feature type="binding site" evidence="14">
    <location>
        <position position="221"/>
    </location>
    <ligand>
        <name>substrate</name>
    </ligand>
</feature>
<dbReference type="GO" id="GO:0043295">
    <property type="term" value="F:glutathione binding"/>
    <property type="evidence" value="ECO:0007669"/>
    <property type="project" value="UniProtKB-UniRule"/>
</dbReference>
<dbReference type="GO" id="GO:0004363">
    <property type="term" value="F:glutathione synthase activity"/>
    <property type="evidence" value="ECO:0007669"/>
    <property type="project" value="UniProtKB-UniRule"/>
</dbReference>
<evidence type="ECO:0000256" key="4">
    <source>
        <dbReference type="ARBA" id="ARBA00012214"/>
    </source>
</evidence>
<keyword evidence="10 13" id="KW-0067">ATP-binding</keyword>
<feature type="binding site" evidence="15">
    <location>
        <position position="371"/>
    </location>
    <ligand>
        <name>Mg(2+)</name>
        <dbReference type="ChEBI" id="CHEBI:18420"/>
    </ligand>
</feature>
<dbReference type="FunFam" id="3.30.1490.50:FF:000002">
    <property type="entry name" value="Glutathione synthetase"/>
    <property type="match status" value="1"/>
</dbReference>
<feature type="domain" description="Glutathione synthase substrate-binding" evidence="16">
    <location>
        <begin position="206"/>
        <end position="306"/>
    </location>
</feature>
<evidence type="ECO:0000256" key="6">
    <source>
        <dbReference type="ARBA" id="ARBA00022598"/>
    </source>
</evidence>
<dbReference type="InterPro" id="IPR014049">
    <property type="entry name" value="Glutathione_synthase_N_euk"/>
</dbReference>
<comment type="subunit">
    <text evidence="3">Homodimer.</text>
</comment>
<dbReference type="PANTHER" id="PTHR11130:SF0">
    <property type="entry name" value="GLUTATHIONE SYNTHETASE"/>
    <property type="match status" value="1"/>
</dbReference>
<evidence type="ECO:0000259" key="16">
    <source>
        <dbReference type="Pfam" id="PF03199"/>
    </source>
</evidence>
<evidence type="ECO:0000256" key="13">
    <source>
        <dbReference type="PIRNR" id="PIRNR001558"/>
    </source>
</evidence>
<keyword evidence="7 13" id="KW-0317">Glutathione biosynthesis</keyword>
<evidence type="ECO:0000313" key="18">
    <source>
        <dbReference type="Proteomes" id="UP001153737"/>
    </source>
</evidence>
<dbReference type="Pfam" id="PF03917">
    <property type="entry name" value="GSH_synth_ATP"/>
    <property type="match status" value="1"/>
</dbReference>
<dbReference type="NCBIfam" id="TIGR01986">
    <property type="entry name" value="glut_syn_euk"/>
    <property type="match status" value="1"/>
</dbReference>
<dbReference type="Proteomes" id="UP001153737">
    <property type="component" value="Chromosome 1"/>
</dbReference>
<keyword evidence="18" id="KW-1185">Reference proteome</keyword>
<evidence type="ECO:0000313" key="17">
    <source>
        <dbReference type="EMBL" id="CAG9813355.1"/>
    </source>
</evidence>
<accession>A0A9N9SDH3</accession>
<proteinExistence type="inferred from homology"/>
<evidence type="ECO:0000256" key="10">
    <source>
        <dbReference type="ARBA" id="ARBA00022840"/>
    </source>
</evidence>
<dbReference type="GO" id="GO:0005829">
    <property type="term" value="C:cytosol"/>
    <property type="evidence" value="ECO:0007669"/>
    <property type="project" value="TreeGrafter"/>
</dbReference>
<feature type="binding site" evidence="14">
    <location>
        <begin position="367"/>
        <end position="376"/>
    </location>
    <ligand>
        <name>ATP</name>
        <dbReference type="ChEBI" id="CHEBI:30616"/>
    </ligand>
</feature>
<dbReference type="InterPro" id="IPR005615">
    <property type="entry name" value="Glutathione_synthase"/>
</dbReference>
<gene>
    <name evidence="17" type="ORF">PHAECO_LOCUS1287</name>
</gene>
<evidence type="ECO:0000256" key="5">
    <source>
        <dbReference type="ARBA" id="ARBA00020821"/>
    </source>
</evidence>
<keyword evidence="6 13" id="KW-0436">Ligase</keyword>
<dbReference type="AlphaFoldDB" id="A0A9N9SDH3"/>
<dbReference type="Gene3D" id="3.30.1490.50">
    <property type="match status" value="1"/>
</dbReference>
<dbReference type="PANTHER" id="PTHR11130">
    <property type="entry name" value="GLUTATHIONE SYNTHETASE"/>
    <property type="match status" value="1"/>
</dbReference>
<comment type="pathway">
    <text evidence="1 13">Sulfur metabolism; glutathione biosynthesis; glutathione from L-cysteine and L-glutamate: step 2/2.</text>
</comment>
<feature type="binding site" evidence="15">
    <location>
        <position position="145"/>
    </location>
    <ligand>
        <name>Mg(2+)</name>
        <dbReference type="ChEBI" id="CHEBI:18420"/>
    </ligand>
</feature>
<sequence>MSQNMLPRHIPLPIPNELLQETVSKSKDWMVAHGCAMRKKNDYSEDTVQIVPFIVLPSTIPRKEFNKVVRLQTVLNELMHRVAHDHTFLEECFKDAIEVDDFSANLFKIYEAVREEGICQAISVGLFRSDYLLHSASNNVLKQVELNTVSASFSGIGPCISQFHRYILEELGHHDKIKNLPENNALTGSAQGLLDAWKLYGDSDSIIIFLVEEITHNICDQRMHEFEIRRLNPRVKVLRRTFTDIYERASLNANKELIIDGYTVGLVYFRIGYEPANYPSQKDWDARLLIERSRALKCPSILYHLAGQKKVQQALAQPGVVDRYLTETDKINAIKELFVGLYGLEFNEMGERAVQMALSEPERFVLKPQREGGGFNKYGQDVKKFMLEVQNSKERTAWIMMERIQPPTVMGYAVIAGQPNPPPLKEMVSELGIYGVLIGSADKINVNEQVGHLVRTKSSSMDEGGILAGAGALDSPYLIDL</sequence>
<dbReference type="SUPFAM" id="SSF56059">
    <property type="entry name" value="Glutathione synthetase ATP-binding domain-like"/>
    <property type="match status" value="1"/>
</dbReference>
<feature type="binding site" evidence="14">
    <location>
        <position position="430"/>
    </location>
    <ligand>
        <name>ATP</name>
        <dbReference type="ChEBI" id="CHEBI:30616"/>
    </ligand>
</feature>
<feature type="binding site" evidence="14">
    <location>
        <position position="463"/>
    </location>
    <ligand>
        <name>ATP</name>
        <dbReference type="ChEBI" id="CHEBI:30616"/>
    </ligand>
</feature>
<dbReference type="InterPro" id="IPR016185">
    <property type="entry name" value="PreATP-grasp_dom_sf"/>
</dbReference>
<keyword evidence="8 13" id="KW-0479">Metal-binding</keyword>
<organism evidence="17 18">
    <name type="scientific">Phaedon cochleariae</name>
    <name type="common">Mustard beetle</name>
    <dbReference type="NCBI Taxonomy" id="80249"/>
    <lineage>
        <taxon>Eukaryota</taxon>
        <taxon>Metazoa</taxon>
        <taxon>Ecdysozoa</taxon>
        <taxon>Arthropoda</taxon>
        <taxon>Hexapoda</taxon>
        <taxon>Insecta</taxon>
        <taxon>Pterygota</taxon>
        <taxon>Neoptera</taxon>
        <taxon>Endopterygota</taxon>
        <taxon>Coleoptera</taxon>
        <taxon>Polyphaga</taxon>
        <taxon>Cucujiformia</taxon>
        <taxon>Chrysomeloidea</taxon>
        <taxon>Chrysomelidae</taxon>
        <taxon>Chrysomelinae</taxon>
        <taxon>Chrysomelini</taxon>
        <taxon>Phaedon</taxon>
    </lineage>
</organism>
<dbReference type="SUPFAM" id="SSF52440">
    <property type="entry name" value="PreATP-grasp domain"/>
    <property type="match status" value="1"/>
</dbReference>
<feature type="binding site" evidence="14">
    <location>
        <position position="457"/>
    </location>
    <ligand>
        <name>ATP</name>
        <dbReference type="ChEBI" id="CHEBI:30616"/>
    </ligand>
</feature>
<name>A0A9N9SDH3_PHACE</name>
<dbReference type="InterPro" id="IPR014042">
    <property type="entry name" value="Glutathione_synthase_a-hlx"/>
</dbReference>
<dbReference type="EMBL" id="OU896707">
    <property type="protein sequence ID" value="CAG9813355.1"/>
    <property type="molecule type" value="Genomic_DNA"/>
</dbReference>
<dbReference type="Gene3D" id="3.30.470.20">
    <property type="entry name" value="ATP-grasp fold, B domain"/>
    <property type="match status" value="1"/>
</dbReference>
<comment type="catalytic activity">
    <reaction evidence="12">
        <text>gamma-L-glutamyl-L-cysteine + glycine + ATP = glutathione + ADP + phosphate + H(+)</text>
        <dbReference type="Rhea" id="RHEA:13557"/>
        <dbReference type="ChEBI" id="CHEBI:15378"/>
        <dbReference type="ChEBI" id="CHEBI:30616"/>
        <dbReference type="ChEBI" id="CHEBI:43474"/>
        <dbReference type="ChEBI" id="CHEBI:57305"/>
        <dbReference type="ChEBI" id="CHEBI:57925"/>
        <dbReference type="ChEBI" id="CHEBI:58173"/>
        <dbReference type="ChEBI" id="CHEBI:456216"/>
        <dbReference type="EC" id="6.3.2.3"/>
    </reaction>
    <physiologicalReaction direction="left-to-right" evidence="12">
        <dbReference type="Rhea" id="RHEA:13558"/>
    </physiologicalReaction>
</comment>
<dbReference type="GO" id="GO:0000287">
    <property type="term" value="F:magnesium ion binding"/>
    <property type="evidence" value="ECO:0007669"/>
    <property type="project" value="UniProtKB-UniRule"/>
</dbReference>
<dbReference type="InterPro" id="IPR014709">
    <property type="entry name" value="Glutathione_synthase_C_euk"/>
</dbReference>
<dbReference type="GO" id="GO:0005524">
    <property type="term" value="F:ATP binding"/>
    <property type="evidence" value="ECO:0007669"/>
    <property type="project" value="UniProtKB-UniRule"/>
</dbReference>
<evidence type="ECO:0000256" key="11">
    <source>
        <dbReference type="ARBA" id="ARBA00022842"/>
    </source>
</evidence>
<dbReference type="FunFam" id="3.40.50.1760:FF:000001">
    <property type="entry name" value="Glutathione synthetase"/>
    <property type="match status" value="1"/>
</dbReference>
<feature type="binding site" evidence="14">
    <location>
        <position position="455"/>
    </location>
    <ligand>
        <name>substrate</name>
    </ligand>
</feature>
<protein>
    <recommendedName>
        <fullName evidence="5 13">Glutathione synthetase</fullName>
        <shortName evidence="13">GSH-S</shortName>
        <ecNumber evidence="4 13">6.3.2.3</ecNumber>
    </recommendedName>
</protein>
<evidence type="ECO:0000256" key="7">
    <source>
        <dbReference type="ARBA" id="ARBA00022684"/>
    </source>
</evidence>
<dbReference type="Gene3D" id="3.30.1490.80">
    <property type="match status" value="1"/>
</dbReference>
<dbReference type="EC" id="6.3.2.3" evidence="4 13"/>
<evidence type="ECO:0000256" key="2">
    <source>
        <dbReference type="ARBA" id="ARBA00010385"/>
    </source>
</evidence>
<evidence type="ECO:0000256" key="12">
    <source>
        <dbReference type="ARBA" id="ARBA00048871"/>
    </source>
</evidence>
<feature type="binding site" evidence="14">
    <location>
        <begin position="401"/>
        <end position="404"/>
    </location>
    <ligand>
        <name>ATP</name>
        <dbReference type="ChEBI" id="CHEBI:30616"/>
    </ligand>
</feature>
<dbReference type="OrthoDB" id="2020073at2759"/>
<comment type="cofactor">
    <cofactor evidence="13 15">
        <name>Mg(2+)</name>
        <dbReference type="ChEBI" id="CHEBI:18420"/>
    </cofactor>
    <text evidence="13 15">Binds 1 Mg(2+) ion per subunit.</text>
</comment>
<dbReference type="InterPro" id="IPR037013">
    <property type="entry name" value="GSH-S_sub-bd_sf"/>
</dbReference>
<reference evidence="17" key="1">
    <citation type="submission" date="2022-01" db="EMBL/GenBank/DDBJ databases">
        <authorList>
            <person name="King R."/>
        </authorList>
    </citation>
    <scope>NUCLEOTIDE SEQUENCE</scope>
</reference>
<feature type="binding site" evidence="14">
    <location>
        <position position="128"/>
    </location>
    <ligand>
        <name>substrate</name>
    </ligand>
</feature>
<comment type="similarity">
    <text evidence="2 13">Belongs to the eukaryotic GSH synthase family.</text>
</comment>
<dbReference type="PIRSF" id="PIRSF001558">
    <property type="entry name" value="GSHase"/>
    <property type="match status" value="1"/>
</dbReference>
<dbReference type="Pfam" id="PF03199">
    <property type="entry name" value="GSH_synthase"/>
    <property type="match status" value="1"/>
</dbReference>
<feature type="binding site" evidence="14">
    <location>
        <position position="145"/>
    </location>
    <ligand>
        <name>ATP</name>
        <dbReference type="ChEBI" id="CHEBI:30616"/>
    </ligand>
</feature>
<feature type="binding site" evidence="14">
    <location>
        <position position="378"/>
    </location>
    <ligand>
        <name>ATP</name>
        <dbReference type="ChEBI" id="CHEBI:30616"/>
    </ligand>
</feature>
<dbReference type="Gene3D" id="1.10.1080.10">
    <property type="entry name" value="Glutathione Synthetase, Chain A, domain 3"/>
    <property type="match status" value="1"/>
</dbReference>
<feature type="binding site" evidence="15">
    <location>
        <position position="147"/>
    </location>
    <ligand>
        <name>Mg(2+)</name>
        <dbReference type="ChEBI" id="CHEBI:18420"/>
    </ligand>
</feature>
<evidence type="ECO:0000256" key="14">
    <source>
        <dbReference type="PIRSR" id="PIRSR001558-1"/>
    </source>
</evidence>
<feature type="binding site" evidence="14">
    <location>
        <position position="309"/>
    </location>
    <ligand>
        <name>ATP</name>
        <dbReference type="ChEBI" id="CHEBI:30616"/>
    </ligand>
</feature>